<sequence length="109" mass="12213">MAGYKIDLKPQELDEVLNLYIAIWEFFKTDPQTKVKAITESQFDQLQIFNINLVGKDTFSGGETTSVMLSAIIQRIGTHPTFQKMGIQKRGALIVGVKSTIECFQELAS</sequence>
<accession>R9GYM1</accession>
<dbReference type="AlphaFoldDB" id="R9GYM1"/>
<evidence type="ECO:0000313" key="1">
    <source>
        <dbReference type="EMBL" id="EOR96748.1"/>
    </source>
</evidence>
<dbReference type="eggNOG" id="ENOG5031IX8">
    <property type="taxonomic scope" value="Bacteria"/>
</dbReference>
<comment type="caution">
    <text evidence="1">The sequence shown here is derived from an EMBL/GenBank/DDBJ whole genome shotgun (WGS) entry which is preliminary data.</text>
</comment>
<dbReference type="Proteomes" id="UP000014174">
    <property type="component" value="Unassembled WGS sequence"/>
</dbReference>
<evidence type="ECO:0000313" key="2">
    <source>
        <dbReference type="Proteomes" id="UP000014174"/>
    </source>
</evidence>
<organism evidence="1 2">
    <name type="scientific">Arcticibacter svalbardensis MN12-7</name>
    <dbReference type="NCBI Taxonomy" id="1150600"/>
    <lineage>
        <taxon>Bacteria</taxon>
        <taxon>Pseudomonadati</taxon>
        <taxon>Bacteroidota</taxon>
        <taxon>Sphingobacteriia</taxon>
        <taxon>Sphingobacteriales</taxon>
        <taxon>Sphingobacteriaceae</taxon>
        <taxon>Arcticibacter</taxon>
    </lineage>
</organism>
<dbReference type="EMBL" id="AQPN01000001">
    <property type="protein sequence ID" value="EOR96748.1"/>
    <property type="molecule type" value="Genomic_DNA"/>
</dbReference>
<gene>
    <name evidence="1" type="ORF">ADIARSV_0011</name>
</gene>
<name>R9GYM1_9SPHI</name>
<keyword evidence="2" id="KW-1185">Reference proteome</keyword>
<proteinExistence type="predicted"/>
<reference evidence="1 2" key="1">
    <citation type="journal article" date="2013" name="Genome Announc.">
        <title>Draft Genome Sequence of Arcticibacter svalbardensis Strain MN12-7T, a Member of the Family Sphingobacteriaceae Isolated from an Arctic Soil Sample.</title>
        <authorList>
            <person name="Shivaji S."/>
            <person name="Ara S."/>
            <person name="Prasad S."/>
            <person name="Manasa B.P."/>
            <person name="Begum Z."/>
            <person name="Singh A."/>
            <person name="Kumar Pinnaka A."/>
        </authorList>
    </citation>
    <scope>NUCLEOTIDE SEQUENCE [LARGE SCALE GENOMIC DNA]</scope>
    <source>
        <strain evidence="1 2">MN12-7</strain>
    </source>
</reference>
<protein>
    <submittedName>
        <fullName evidence="1">Uncharacterized protein</fullName>
    </submittedName>
</protein>